<dbReference type="InterPro" id="IPR027417">
    <property type="entry name" value="P-loop_NTPase"/>
</dbReference>
<dbReference type="SUPFAM" id="SSF52540">
    <property type="entry name" value="P-loop containing nucleoside triphosphate hydrolases"/>
    <property type="match status" value="1"/>
</dbReference>
<gene>
    <name evidence="3" type="ORF">PG991_001551</name>
</gene>
<dbReference type="Proteomes" id="UP001396898">
    <property type="component" value="Unassembled WGS sequence"/>
</dbReference>
<reference evidence="3 4" key="1">
    <citation type="submission" date="2023-01" db="EMBL/GenBank/DDBJ databases">
        <title>Analysis of 21 Apiospora genomes using comparative genomics revels a genus with tremendous synthesis potential of carbohydrate active enzymes and secondary metabolites.</title>
        <authorList>
            <person name="Sorensen T."/>
        </authorList>
    </citation>
    <scope>NUCLEOTIDE SEQUENCE [LARGE SCALE GENOMIC DNA]</scope>
    <source>
        <strain evidence="3 4">CBS 20057</strain>
    </source>
</reference>
<organism evidence="3 4">
    <name type="scientific">Apiospora marii</name>
    <dbReference type="NCBI Taxonomy" id="335849"/>
    <lineage>
        <taxon>Eukaryota</taxon>
        <taxon>Fungi</taxon>
        <taxon>Dikarya</taxon>
        <taxon>Ascomycota</taxon>
        <taxon>Pezizomycotina</taxon>
        <taxon>Sordariomycetes</taxon>
        <taxon>Xylariomycetidae</taxon>
        <taxon>Amphisphaeriales</taxon>
        <taxon>Apiosporaceae</taxon>
        <taxon>Apiospora</taxon>
    </lineage>
</organism>
<proteinExistence type="predicted"/>
<protein>
    <recommendedName>
        <fullName evidence="2">G domain-containing protein</fullName>
    </recommendedName>
</protein>
<keyword evidence="4" id="KW-1185">Reference proteome</keyword>
<comment type="caution">
    <text evidence="3">The sequence shown here is derived from an EMBL/GenBank/DDBJ whole genome shotgun (WGS) entry which is preliminary data.</text>
</comment>
<dbReference type="EMBL" id="JAQQWI010000004">
    <property type="protein sequence ID" value="KAK8036414.1"/>
    <property type="molecule type" value="Genomic_DNA"/>
</dbReference>
<evidence type="ECO:0000259" key="2">
    <source>
        <dbReference type="Pfam" id="PF01926"/>
    </source>
</evidence>
<sequence length="321" mass="35052">MPLTPECGVLGSISQLRLRRFFPPPTVFTTQVALSQHSQIKPDHLVPRHQSGPLPQLHDAACRNVVVAVVGPVGCGKSTLINHLVNEDVVVGYNDGPCTRDITAYRFMYDQSTQVHLIDSPGFNGATITNAMVLEKIAAFLKHSQSLSMTLDGVVSLHRYSDRGALGSKLLSVERVRDLVETLADGNGVFAVVTWHDLAQRGGSGQERKQKVGQVVRDGYGVVRVRNTERSAMELMTSFLVRSNGFPMTPLANHPQPSLPMSTPEPALAEVQPPPSLAPPETTASLFIFGVELVNTVRPIRENFLTARRLAPELFRKLAPL</sequence>
<dbReference type="CDD" id="cd00882">
    <property type="entry name" value="Ras_like_GTPase"/>
    <property type="match status" value="1"/>
</dbReference>
<feature type="region of interest" description="Disordered" evidence="1">
    <location>
        <begin position="255"/>
        <end position="276"/>
    </location>
</feature>
<dbReference type="Gene3D" id="3.40.50.300">
    <property type="entry name" value="P-loop containing nucleotide triphosphate hydrolases"/>
    <property type="match status" value="1"/>
</dbReference>
<name>A0ABR1SQ11_9PEZI</name>
<dbReference type="Pfam" id="PF01926">
    <property type="entry name" value="MMR_HSR1"/>
    <property type="match status" value="1"/>
</dbReference>
<evidence type="ECO:0000256" key="1">
    <source>
        <dbReference type="SAM" id="MobiDB-lite"/>
    </source>
</evidence>
<accession>A0ABR1SQ11</accession>
<evidence type="ECO:0000313" key="3">
    <source>
        <dbReference type="EMBL" id="KAK8036414.1"/>
    </source>
</evidence>
<dbReference type="InterPro" id="IPR006073">
    <property type="entry name" value="GTP-bd"/>
</dbReference>
<feature type="domain" description="G" evidence="2">
    <location>
        <begin position="67"/>
        <end position="149"/>
    </location>
</feature>
<evidence type="ECO:0000313" key="4">
    <source>
        <dbReference type="Proteomes" id="UP001396898"/>
    </source>
</evidence>